<dbReference type="PATRIC" id="fig|992080.3.peg.1583"/>
<evidence type="ECO:0000313" key="3">
    <source>
        <dbReference type="Proteomes" id="UP000005838"/>
    </source>
</evidence>
<keyword evidence="1" id="KW-0175">Coiled coil</keyword>
<dbReference type="RefSeq" id="WP_000752832.1">
    <property type="nucleotide sequence ID" value="NZ_AKPP01000004.1"/>
</dbReference>
<feature type="coiled-coil region" evidence="1">
    <location>
        <begin position="11"/>
        <end position="80"/>
    </location>
</feature>
<gene>
    <name evidence="2" type="ORF">HPHPP15_1628</name>
</gene>
<sequence>MADELQNLGFLKSLIQKREVLLRKKEFYNDKVIKERFLIMENKEKNRLANKRLASYRKSLANINKELLELKREINAKKMHTFKIQNGKQYYGFIEKGVDEWSF</sequence>
<dbReference type="EMBL" id="AKPP01000004">
    <property type="protein sequence ID" value="EJC06432.1"/>
    <property type="molecule type" value="Genomic_DNA"/>
</dbReference>
<organism evidence="2 3">
    <name type="scientific">Helicobacter pylori Hp P-15</name>
    <dbReference type="NCBI Taxonomy" id="992080"/>
    <lineage>
        <taxon>Bacteria</taxon>
        <taxon>Pseudomonadati</taxon>
        <taxon>Campylobacterota</taxon>
        <taxon>Epsilonproteobacteria</taxon>
        <taxon>Campylobacterales</taxon>
        <taxon>Helicobacteraceae</taxon>
        <taxon>Helicobacter</taxon>
    </lineage>
</organism>
<proteinExistence type="predicted"/>
<name>I9WKA6_HELPX</name>
<evidence type="ECO:0000256" key="1">
    <source>
        <dbReference type="SAM" id="Coils"/>
    </source>
</evidence>
<evidence type="ECO:0000313" key="2">
    <source>
        <dbReference type="EMBL" id="EJC06432.1"/>
    </source>
</evidence>
<dbReference type="AlphaFoldDB" id="I9WKA6"/>
<comment type="caution">
    <text evidence="2">The sequence shown here is derived from an EMBL/GenBank/DDBJ whole genome shotgun (WGS) entry which is preliminary data.</text>
</comment>
<accession>I9WKA6</accession>
<protein>
    <submittedName>
        <fullName evidence="2">Uncharacterized protein</fullName>
    </submittedName>
</protein>
<dbReference type="Proteomes" id="UP000005838">
    <property type="component" value="Unassembled WGS sequence"/>
</dbReference>
<reference evidence="2 3" key="1">
    <citation type="journal article" date="2013" name="Pathog. Dis.">
        <title>Genome sequences of 65 Helicobacter pylori strains isolated from asymptomatic individuals and patients with gastric cancer, peptic ulcer disease, or gastritis.</title>
        <authorList>
            <person name="Blanchard T.G."/>
            <person name="Czinn S.J."/>
            <person name="Correa P."/>
            <person name="Nakazawa T."/>
            <person name="Keelan M."/>
            <person name="Morningstar L."/>
            <person name="Santana-Cruz I."/>
            <person name="Maroo A."/>
            <person name="McCracken C."/>
            <person name="Shefchek K."/>
            <person name="Daugherty S."/>
            <person name="Song Y."/>
            <person name="Fraser C.M."/>
            <person name="Fricke W.F."/>
        </authorList>
    </citation>
    <scope>NUCLEOTIDE SEQUENCE [LARGE SCALE GENOMIC DNA]</scope>
    <source>
        <strain evidence="2 3">Hp P-15</strain>
    </source>
</reference>